<evidence type="ECO:0000313" key="3">
    <source>
        <dbReference type="EMBL" id="MCG5030217.1"/>
    </source>
</evidence>
<feature type="transmembrane region" description="Helical" evidence="1">
    <location>
        <begin position="222"/>
        <end position="240"/>
    </location>
</feature>
<dbReference type="InterPro" id="IPR004513">
    <property type="entry name" value="FtsX"/>
</dbReference>
<dbReference type="Pfam" id="PF18075">
    <property type="entry name" value="FtsX_ECD"/>
    <property type="match status" value="1"/>
</dbReference>
<organism evidence="3 4">
    <name type="scientific">Mesosutterella porci</name>
    <dbReference type="NCBI Taxonomy" id="2915351"/>
    <lineage>
        <taxon>Bacteria</taxon>
        <taxon>Pseudomonadati</taxon>
        <taxon>Pseudomonadota</taxon>
        <taxon>Betaproteobacteria</taxon>
        <taxon>Burkholderiales</taxon>
        <taxon>Sutterellaceae</taxon>
        <taxon>Mesosutterella</taxon>
    </lineage>
</organism>
<feature type="domain" description="FtsX extracellular" evidence="2">
    <location>
        <begin position="62"/>
        <end position="153"/>
    </location>
</feature>
<dbReference type="EMBL" id="JAKNCT010000002">
    <property type="protein sequence ID" value="MCG5030217.1"/>
    <property type="molecule type" value="Genomic_DNA"/>
</dbReference>
<dbReference type="PANTHER" id="PTHR47755">
    <property type="entry name" value="CELL DIVISION PROTEIN FTSX"/>
    <property type="match status" value="1"/>
</dbReference>
<dbReference type="Proteomes" id="UP001297600">
    <property type="component" value="Unassembled WGS sequence"/>
</dbReference>
<gene>
    <name evidence="3" type="ORF">MAF45_01935</name>
</gene>
<name>A0ABS9MPA0_9BURK</name>
<protein>
    <submittedName>
        <fullName evidence="3">Permease-like cell division protein FtsX</fullName>
    </submittedName>
</protein>
<keyword evidence="1" id="KW-0812">Transmembrane</keyword>
<keyword evidence="1" id="KW-0472">Membrane</keyword>
<dbReference type="RefSeq" id="WP_237977872.1">
    <property type="nucleotide sequence ID" value="NZ_JAKNCT010000002.1"/>
</dbReference>
<sequence length="298" mass="31379">MPKLTAAWYWAFRQFLQGLFSRKGPALLSYAIVTLALSCPLIALSIAHSLYAPISSISPAQEITVFTVHGIGQGQLETLRASIGSLPGITAARVVSPEEALRQIDQTTQGQYSQPEDNPLPNIILASVDTEATESTVRSTAAAIEKSNAVDSVAYDSTWNTKLAALKKALTEFGVLVCAVPGTLLLFVLVCGASLTTAVTPRSAKTLRTLGASPWFVSRPDAWRGAFVFFIAAITALALSDLTVSRLAPSVTEAFSLYSLPISFEPAPALWQLGFAAAAAVLGGVLAGLASLIENRTA</sequence>
<feature type="transmembrane region" description="Helical" evidence="1">
    <location>
        <begin position="270"/>
        <end position="293"/>
    </location>
</feature>
<keyword evidence="1" id="KW-1133">Transmembrane helix</keyword>
<comment type="caution">
    <text evidence="3">The sequence shown here is derived from an EMBL/GenBank/DDBJ whole genome shotgun (WGS) entry which is preliminary data.</text>
</comment>
<dbReference type="InterPro" id="IPR040690">
    <property type="entry name" value="FtsX_ECD"/>
</dbReference>
<keyword evidence="4" id="KW-1185">Reference proteome</keyword>
<feature type="transmembrane region" description="Helical" evidence="1">
    <location>
        <begin position="173"/>
        <end position="195"/>
    </location>
</feature>
<reference evidence="3 4" key="1">
    <citation type="submission" date="2022-02" db="EMBL/GenBank/DDBJ databases">
        <title>Mesosutterella porci, a novel member of the family Sutterellaceae from pig feces.</title>
        <authorList>
            <person name="Wylensek D."/>
            <person name="Clavel T."/>
        </authorList>
    </citation>
    <scope>NUCLEOTIDE SEQUENCE [LARGE SCALE GENOMIC DNA]</scope>
    <source>
        <strain evidence="4">oilRF-744-wt-GAM-9</strain>
    </source>
</reference>
<dbReference type="PANTHER" id="PTHR47755:SF1">
    <property type="entry name" value="CELL DIVISION PROTEIN FTSX"/>
    <property type="match status" value="1"/>
</dbReference>
<evidence type="ECO:0000313" key="4">
    <source>
        <dbReference type="Proteomes" id="UP001297600"/>
    </source>
</evidence>
<feature type="transmembrane region" description="Helical" evidence="1">
    <location>
        <begin position="27"/>
        <end position="47"/>
    </location>
</feature>
<proteinExistence type="predicted"/>
<evidence type="ECO:0000256" key="1">
    <source>
        <dbReference type="SAM" id="Phobius"/>
    </source>
</evidence>
<accession>A0ABS9MPA0</accession>
<dbReference type="Gene3D" id="3.30.70.3040">
    <property type="match status" value="1"/>
</dbReference>
<evidence type="ECO:0000259" key="2">
    <source>
        <dbReference type="Pfam" id="PF18075"/>
    </source>
</evidence>